<dbReference type="WBParaSite" id="SMUV_0000498501-mRNA-1">
    <property type="protein sequence ID" value="SMUV_0000498501-mRNA-1"/>
    <property type="gene ID" value="SMUV_0000498501"/>
</dbReference>
<dbReference type="Proteomes" id="UP000046393">
    <property type="component" value="Unplaced"/>
</dbReference>
<sequence length="126" mass="13163">MDDLCDPEFYLNCGIRKLTSRSDDVSDTSVGGASTPAAAAVSRNSSVFGGGVSPGFRGGTLGRSTPTTRAQFARETALTNGGLSTPSFGTPARRTLANLKANGGFRSSELPRKAYTPVLEKYVLIN</sequence>
<reference evidence="2" key="1">
    <citation type="submission" date="2017-02" db="UniProtKB">
        <authorList>
            <consortium name="WormBaseParasite"/>
        </authorList>
    </citation>
    <scope>IDENTIFICATION</scope>
</reference>
<evidence type="ECO:0000313" key="2">
    <source>
        <dbReference type="WBParaSite" id="SMUV_0000498501-mRNA-1"/>
    </source>
</evidence>
<proteinExistence type="predicted"/>
<accession>A0A0N5AKG4</accession>
<evidence type="ECO:0000313" key="1">
    <source>
        <dbReference type="Proteomes" id="UP000046393"/>
    </source>
</evidence>
<dbReference type="AlphaFoldDB" id="A0A0N5AKG4"/>
<name>A0A0N5AKG4_9BILA</name>
<organism evidence="1 2">
    <name type="scientific">Syphacia muris</name>
    <dbReference type="NCBI Taxonomy" id="451379"/>
    <lineage>
        <taxon>Eukaryota</taxon>
        <taxon>Metazoa</taxon>
        <taxon>Ecdysozoa</taxon>
        <taxon>Nematoda</taxon>
        <taxon>Chromadorea</taxon>
        <taxon>Rhabditida</taxon>
        <taxon>Spirurina</taxon>
        <taxon>Oxyuridomorpha</taxon>
        <taxon>Oxyuroidea</taxon>
        <taxon>Oxyuridae</taxon>
        <taxon>Syphacia</taxon>
    </lineage>
</organism>
<protein>
    <submittedName>
        <fullName evidence="2">Trafficking kinesin-binding protein C-terminal domain-containing protein</fullName>
    </submittedName>
</protein>
<keyword evidence="1" id="KW-1185">Reference proteome</keyword>